<dbReference type="AlphaFoldDB" id="A0A9P3GC14"/>
<sequence length="126" mass="14374">MTQALDVLEDSIIAAYAKLWTLKDSFLVCRFSRIERKGTKSLLLELDELYDTLNALGRLTVDGLKEHRTIRLSETRIPHVSFVTWIHGVHPLTYSEGLANVKTMVDADDIDQGFWPEFLPTLWAAL</sequence>
<keyword evidence="2" id="KW-1185">Reference proteome</keyword>
<name>A0A9P3GC14_9APHY</name>
<dbReference type="EMBL" id="BPQB01000031">
    <property type="protein sequence ID" value="GJE93333.1"/>
    <property type="molecule type" value="Genomic_DNA"/>
</dbReference>
<evidence type="ECO:0000313" key="2">
    <source>
        <dbReference type="Proteomes" id="UP000703269"/>
    </source>
</evidence>
<evidence type="ECO:0000313" key="1">
    <source>
        <dbReference type="EMBL" id="GJE93333.1"/>
    </source>
</evidence>
<accession>A0A9P3GC14</accession>
<dbReference type="Proteomes" id="UP000703269">
    <property type="component" value="Unassembled WGS sequence"/>
</dbReference>
<organism evidence="1 2">
    <name type="scientific">Phanerochaete sordida</name>
    <dbReference type="NCBI Taxonomy" id="48140"/>
    <lineage>
        <taxon>Eukaryota</taxon>
        <taxon>Fungi</taxon>
        <taxon>Dikarya</taxon>
        <taxon>Basidiomycota</taxon>
        <taxon>Agaricomycotina</taxon>
        <taxon>Agaricomycetes</taxon>
        <taxon>Polyporales</taxon>
        <taxon>Phanerochaetaceae</taxon>
        <taxon>Phanerochaete</taxon>
    </lineage>
</organism>
<comment type="caution">
    <text evidence="1">The sequence shown here is derived from an EMBL/GenBank/DDBJ whole genome shotgun (WGS) entry which is preliminary data.</text>
</comment>
<reference evidence="1 2" key="1">
    <citation type="submission" date="2021-08" db="EMBL/GenBank/DDBJ databases">
        <title>Draft Genome Sequence of Phanerochaete sordida strain YK-624.</title>
        <authorList>
            <person name="Mori T."/>
            <person name="Dohra H."/>
            <person name="Suzuki T."/>
            <person name="Kawagishi H."/>
            <person name="Hirai H."/>
        </authorList>
    </citation>
    <scope>NUCLEOTIDE SEQUENCE [LARGE SCALE GENOMIC DNA]</scope>
    <source>
        <strain evidence="1 2">YK-624</strain>
    </source>
</reference>
<protein>
    <submittedName>
        <fullName evidence="1">Uncharacterized protein</fullName>
    </submittedName>
</protein>
<gene>
    <name evidence="1" type="ORF">PsYK624_094920</name>
</gene>
<proteinExistence type="predicted"/>